<evidence type="ECO:0008006" key="4">
    <source>
        <dbReference type="Google" id="ProtNLM"/>
    </source>
</evidence>
<accession>A0ABP1PTP3</accession>
<evidence type="ECO:0000313" key="3">
    <source>
        <dbReference type="Proteomes" id="UP001642540"/>
    </source>
</evidence>
<feature type="signal peptide" evidence="1">
    <location>
        <begin position="1"/>
        <end position="23"/>
    </location>
</feature>
<proteinExistence type="predicted"/>
<organism evidence="2 3">
    <name type="scientific">Orchesella dallaii</name>
    <dbReference type="NCBI Taxonomy" id="48710"/>
    <lineage>
        <taxon>Eukaryota</taxon>
        <taxon>Metazoa</taxon>
        <taxon>Ecdysozoa</taxon>
        <taxon>Arthropoda</taxon>
        <taxon>Hexapoda</taxon>
        <taxon>Collembola</taxon>
        <taxon>Entomobryomorpha</taxon>
        <taxon>Entomobryoidea</taxon>
        <taxon>Orchesellidae</taxon>
        <taxon>Orchesellinae</taxon>
        <taxon>Orchesella</taxon>
    </lineage>
</organism>
<reference evidence="2 3" key="1">
    <citation type="submission" date="2024-08" db="EMBL/GenBank/DDBJ databases">
        <authorList>
            <person name="Cucini C."/>
            <person name="Frati F."/>
        </authorList>
    </citation>
    <scope>NUCLEOTIDE SEQUENCE [LARGE SCALE GENOMIC DNA]</scope>
</reference>
<protein>
    <recommendedName>
        <fullName evidence="4">Apolipoprotein D</fullName>
    </recommendedName>
</protein>
<dbReference type="EMBL" id="CAXLJM020000012">
    <property type="protein sequence ID" value="CAL8077138.1"/>
    <property type="molecule type" value="Genomic_DNA"/>
</dbReference>
<name>A0ABP1PTP3_9HEXA</name>
<keyword evidence="3" id="KW-1185">Reference proteome</keyword>
<evidence type="ECO:0000313" key="2">
    <source>
        <dbReference type="EMBL" id="CAL8077138.1"/>
    </source>
</evidence>
<comment type="caution">
    <text evidence="2">The sequence shown here is derived from an EMBL/GenBank/DDBJ whole genome shotgun (WGS) entry which is preliminary data.</text>
</comment>
<gene>
    <name evidence="2" type="ORF">ODALV1_LOCUS3710</name>
</gene>
<evidence type="ECO:0000256" key="1">
    <source>
        <dbReference type="SAM" id="SignalP"/>
    </source>
</evidence>
<keyword evidence="1" id="KW-0732">Signal</keyword>
<sequence>MHLQAAFGLSIFLLVNLFTSIIGEAEQSAYDRDVDPYIIGETEQSAYDKEVDEGDCTRNYTTHAQVTTGNMMVKTTSLGWVVHMSSNHMAYHLAKQMLMTDDLPQKTLEGLCLRVDRNGIVSHFKGEKRTLMKCTYPYPYLENVRCNPKYVPVDHHLSGRFKATLAWSDDNGDNLIVVLCSRYARKKYWIMGSTSEELSSDVKSQVIDALSGLGFDSKQVLYQDRTNCNEAKQPQSWQSYMTFGYFDYDKEVEDNRKLYLAN</sequence>
<feature type="chain" id="PRO_5047082720" description="Apolipoprotein D" evidence="1">
    <location>
        <begin position="24"/>
        <end position="262"/>
    </location>
</feature>
<dbReference type="Proteomes" id="UP001642540">
    <property type="component" value="Unassembled WGS sequence"/>
</dbReference>